<evidence type="ECO:0000313" key="1">
    <source>
        <dbReference type="EMBL" id="KAK3238427.1"/>
    </source>
</evidence>
<gene>
    <name evidence="1" type="ORF">CYMTET_51561</name>
</gene>
<dbReference type="Proteomes" id="UP001190700">
    <property type="component" value="Unassembled WGS sequence"/>
</dbReference>
<dbReference type="EMBL" id="LGRX02034215">
    <property type="protein sequence ID" value="KAK3238427.1"/>
    <property type="molecule type" value="Genomic_DNA"/>
</dbReference>
<comment type="caution">
    <text evidence="1">The sequence shown here is derived from an EMBL/GenBank/DDBJ whole genome shotgun (WGS) entry which is preliminary data.</text>
</comment>
<proteinExistence type="predicted"/>
<accession>A0AAE0BL10</accession>
<organism evidence="1 2">
    <name type="scientific">Cymbomonas tetramitiformis</name>
    <dbReference type="NCBI Taxonomy" id="36881"/>
    <lineage>
        <taxon>Eukaryota</taxon>
        <taxon>Viridiplantae</taxon>
        <taxon>Chlorophyta</taxon>
        <taxon>Pyramimonadophyceae</taxon>
        <taxon>Pyramimonadales</taxon>
        <taxon>Pyramimonadaceae</taxon>
        <taxon>Cymbomonas</taxon>
    </lineage>
</organism>
<dbReference type="AlphaFoldDB" id="A0AAE0BL10"/>
<protein>
    <submittedName>
        <fullName evidence="1">Uncharacterized protein</fullName>
    </submittedName>
</protein>
<reference evidence="1 2" key="1">
    <citation type="journal article" date="2015" name="Genome Biol. Evol.">
        <title>Comparative Genomics of a Bacterivorous Green Alga Reveals Evolutionary Causalities and Consequences of Phago-Mixotrophic Mode of Nutrition.</title>
        <authorList>
            <person name="Burns J.A."/>
            <person name="Paasch A."/>
            <person name="Narechania A."/>
            <person name="Kim E."/>
        </authorList>
    </citation>
    <scope>NUCLEOTIDE SEQUENCE [LARGE SCALE GENOMIC DNA]</scope>
    <source>
        <strain evidence="1 2">PLY_AMNH</strain>
    </source>
</reference>
<name>A0AAE0BL10_9CHLO</name>
<evidence type="ECO:0000313" key="2">
    <source>
        <dbReference type="Proteomes" id="UP001190700"/>
    </source>
</evidence>
<sequence length="136" mass="15330">MNNYHQDMGIEGSVNGRSVTEALKDMAALHAAAVEAAREAKRERTWLPALCVRQLELVVTGDEELRAVLALDKGKNHQATKRRLSIPWRGVEHLHDLLEHWRCTRVHGGGVCQSGILRLTRLPGSYWRLPPVKKPQ</sequence>
<keyword evidence="2" id="KW-1185">Reference proteome</keyword>